<evidence type="ECO:0008006" key="3">
    <source>
        <dbReference type="Google" id="ProtNLM"/>
    </source>
</evidence>
<accession>A0A7Z7B306</accession>
<gene>
    <name evidence="1" type="ORF">SAMN04487926_10455</name>
</gene>
<reference evidence="1" key="1">
    <citation type="submission" date="2016-10" db="EMBL/GenBank/DDBJ databases">
        <authorList>
            <person name="Varghese N."/>
            <person name="Submissions S."/>
        </authorList>
    </citation>
    <scope>NUCLEOTIDE SEQUENCE [LARGE SCALE GENOMIC DNA]</scope>
    <source>
        <strain evidence="1">YR281</strain>
    </source>
</reference>
<sequence length="180" mass="19623">MSSNSHLKFCPAAPLAQTWTKRPLNRLQGPRIMLRRPSCVLASILVSPVKTNSTTASTLVCSKTLQGEETSPSCWPLSLVRNIHPRNMKRFAGVIVLALLTACTSISDVTPAGDGHYTVTTQVRGGMTPWGEVKASSLKRADEYCKERGKQMHQVDMQTHGVRGWTPQEAELTFACVAGS</sequence>
<dbReference type="AlphaFoldDB" id="A0A7Z7B306"/>
<dbReference type="Proteomes" id="UP000198900">
    <property type="component" value="Unassembled WGS sequence"/>
</dbReference>
<keyword evidence="2" id="KW-1185">Reference proteome</keyword>
<comment type="caution">
    <text evidence="1">The sequence shown here is derived from an EMBL/GenBank/DDBJ whole genome shotgun (WGS) entry which is preliminary data.</text>
</comment>
<dbReference type="EMBL" id="FNDI01000004">
    <property type="protein sequence ID" value="SDH34681.1"/>
    <property type="molecule type" value="Genomic_DNA"/>
</dbReference>
<name>A0A7Z7B306_9BURK</name>
<evidence type="ECO:0000313" key="1">
    <source>
        <dbReference type="EMBL" id="SDH34681.1"/>
    </source>
</evidence>
<organism evidence="1 2">
    <name type="scientific">Paraburkholderia steynii</name>
    <dbReference type="NCBI Taxonomy" id="1245441"/>
    <lineage>
        <taxon>Bacteria</taxon>
        <taxon>Pseudomonadati</taxon>
        <taxon>Pseudomonadota</taxon>
        <taxon>Betaproteobacteria</taxon>
        <taxon>Burkholderiales</taxon>
        <taxon>Burkholderiaceae</taxon>
        <taxon>Paraburkholderia</taxon>
    </lineage>
</organism>
<protein>
    <recommendedName>
        <fullName evidence="3">Lipoprotein</fullName>
    </recommendedName>
</protein>
<evidence type="ECO:0000313" key="2">
    <source>
        <dbReference type="Proteomes" id="UP000198900"/>
    </source>
</evidence>
<proteinExistence type="predicted"/>